<name>B0EM37_ENTDS</name>
<organism evidence="4">
    <name type="scientific">Entamoeba dispar (strain ATCC PRA-260 / SAW760)</name>
    <dbReference type="NCBI Taxonomy" id="370354"/>
    <lineage>
        <taxon>Eukaryota</taxon>
        <taxon>Amoebozoa</taxon>
        <taxon>Evosea</taxon>
        <taxon>Archamoebae</taxon>
        <taxon>Mastigamoebida</taxon>
        <taxon>Entamoebidae</taxon>
        <taxon>Entamoeba</taxon>
    </lineage>
</organism>
<dbReference type="Pfam" id="PF00485">
    <property type="entry name" value="PRK"/>
    <property type="match status" value="1"/>
</dbReference>
<gene>
    <name evidence="3" type="ORF">EDI_144610</name>
</gene>
<evidence type="ECO:0000256" key="1">
    <source>
        <dbReference type="SAM" id="Coils"/>
    </source>
</evidence>
<dbReference type="InterPro" id="IPR027417">
    <property type="entry name" value="P-loop_NTPase"/>
</dbReference>
<keyword evidence="1" id="KW-0175">Coiled coil</keyword>
<dbReference type="InterPro" id="IPR006083">
    <property type="entry name" value="PRK/URK"/>
</dbReference>
<dbReference type="EMBL" id="DS549954">
    <property type="protein sequence ID" value="EDR24431.1"/>
    <property type="molecule type" value="Genomic_DNA"/>
</dbReference>
<keyword evidence="3" id="KW-0808">Transferase</keyword>
<dbReference type="OrthoDB" id="28037at2759"/>
<feature type="domain" description="Phosphoribulokinase/uridine kinase" evidence="2">
    <location>
        <begin position="316"/>
        <end position="405"/>
    </location>
</feature>
<protein>
    <submittedName>
        <fullName evidence="3">Uridine cytidine kinase I, putative</fullName>
        <ecNumber evidence="3">2.7.1.48</ecNumber>
    </submittedName>
</protein>
<dbReference type="CDD" id="cd02028">
    <property type="entry name" value="UMPK_like"/>
    <property type="match status" value="1"/>
</dbReference>
<evidence type="ECO:0000259" key="2">
    <source>
        <dbReference type="Pfam" id="PF00485"/>
    </source>
</evidence>
<evidence type="ECO:0000313" key="3">
    <source>
        <dbReference type="EMBL" id="EDR24431.1"/>
    </source>
</evidence>
<dbReference type="Gene3D" id="3.40.50.300">
    <property type="entry name" value="P-loop containing nucleotide triphosphate hydrolases"/>
    <property type="match status" value="1"/>
</dbReference>
<proteinExistence type="predicted"/>
<dbReference type="Gene3D" id="3.30.980.10">
    <property type="entry name" value="Threonyl-trna Synthetase, Chain A, domain 2"/>
    <property type="match status" value="1"/>
</dbReference>
<dbReference type="GO" id="GO:0004849">
    <property type="term" value="F:uridine kinase activity"/>
    <property type="evidence" value="ECO:0007669"/>
    <property type="project" value="UniProtKB-EC"/>
</dbReference>
<reference evidence="4" key="1">
    <citation type="submission" date="2007-12" db="EMBL/GenBank/DDBJ databases">
        <title>Annotation of Entamoeba dispar SAW760.</title>
        <authorList>
            <person name="Lorenzi H."/>
            <person name="Inman J."/>
            <person name="Schobel S."/>
            <person name="Amedeo P."/>
            <person name="Caler E."/>
        </authorList>
    </citation>
    <scope>NUCLEOTIDE SEQUENCE [LARGE SCALE GENOMIC DNA]</scope>
    <source>
        <strain evidence="4">ATCC PRA-260 / SAW760</strain>
    </source>
</reference>
<dbReference type="InterPro" id="IPR018163">
    <property type="entry name" value="Thr/Ala-tRNA-synth_IIc_edit"/>
</dbReference>
<feature type="coiled-coil region" evidence="1">
    <location>
        <begin position="135"/>
        <end position="162"/>
    </location>
</feature>
<dbReference type="PANTHER" id="PTHR10285">
    <property type="entry name" value="URIDINE KINASE"/>
    <property type="match status" value="1"/>
</dbReference>
<dbReference type="RefSeq" id="XP_001739217.1">
    <property type="nucleotide sequence ID" value="XM_001739165.1"/>
</dbReference>
<dbReference type="GO" id="GO:0005524">
    <property type="term" value="F:ATP binding"/>
    <property type="evidence" value="ECO:0007669"/>
    <property type="project" value="InterPro"/>
</dbReference>
<dbReference type="AlphaFoldDB" id="B0EM37"/>
<dbReference type="EC" id="2.7.1.48" evidence="3"/>
<dbReference type="SUPFAM" id="SSF52540">
    <property type="entry name" value="P-loop containing nucleoside triphosphate hydrolases"/>
    <property type="match status" value="1"/>
</dbReference>
<dbReference type="OMA" id="DDHNRIP"/>
<dbReference type="VEuPathDB" id="AmoebaDB:EDI_144610"/>
<accession>B0EM37</accession>
<dbReference type="KEGG" id="edi:EDI_144610"/>
<sequence length="534" mass="60397">MSSLSSPTVNPSTPSTIANPIDISKTVVTFTDGTQEIHTRPLHLTNLLTHPSLNNSDLVGIMVNGRVYSTNAIINIGIANITPVFLNSYEGFSIYRRSLVMVFATAAFMTYGTKFGVTVEHHVNNGYCINKSNGKEFTEEECNTIKNKMKELINENKEIKEVVLSHAEAINYFTETNRGMTLSLLKSTNNEEVKCSYLEGFMTLFIRPLLGRTGILKDFNLILGTDKTGMMLLFPQENKPIPKTIKEIETKKIIENYKATNKVARAVGIECIGDLNKKIIKGDKTTVMMMENRQDMEIAQIAEDAIEKIKTRGVKLISIAGPSASGKTTFSKKLGVQLKLRGITPVVLSTDDYYKHRVDSPKDEYGNYDFECLEALRLDDLNDTLTRLFRGEEVHPYVFDFVSAPLTQLNIDEYNFIGNQVLRFYRRIVRDYLTRNYTASHTLKSWFSVAKGEEKYIFPFVDQADKIWNSSMDYEIAAIYPYVLPLLKTVPVDDPNYNMARNLLDTLELFMPVDDHLIGSTSLIREFIGGSVFE</sequence>
<dbReference type="SUPFAM" id="SSF55186">
    <property type="entry name" value="ThrRS/AlaRS common domain"/>
    <property type="match status" value="1"/>
</dbReference>
<dbReference type="GeneID" id="5884346"/>
<dbReference type="Proteomes" id="UP000008076">
    <property type="component" value="Unassembled WGS sequence"/>
</dbReference>
<keyword evidence="4" id="KW-1185">Reference proteome</keyword>
<dbReference type="eggNOG" id="ENOG502S0R4">
    <property type="taxonomic scope" value="Eukaryota"/>
</dbReference>
<keyword evidence="3" id="KW-0418">Kinase</keyword>
<evidence type="ECO:0000313" key="4">
    <source>
        <dbReference type="Proteomes" id="UP000008076"/>
    </source>
</evidence>